<keyword evidence="6 9" id="KW-0378">Hydrolase</keyword>
<dbReference type="PRINTS" id="PR00932">
    <property type="entry name" value="AMINO1PTASE"/>
</dbReference>
<keyword evidence="5 9" id="KW-0479">Metal-binding</keyword>
<dbReference type="SUPFAM" id="SSF53187">
    <property type="entry name" value="Zn-dependent exopeptidases"/>
    <property type="match status" value="1"/>
</dbReference>
<dbReference type="Gene3D" id="3.40.630.10">
    <property type="entry name" value="Zn peptidases"/>
    <property type="match status" value="1"/>
</dbReference>
<keyword evidence="4 9" id="KW-0645">Protease</keyword>
<evidence type="ECO:0000256" key="7">
    <source>
        <dbReference type="ARBA" id="ARBA00022833"/>
    </source>
</evidence>
<reference evidence="11 13" key="2">
    <citation type="submission" date="2018-07" db="EMBL/GenBank/DDBJ databases">
        <title>Draft Genome Assemblies for Five Robust Yarrowia lipolytica Strains Exhibiting High Lipid Production and Pentose Sugar Utilization and Sugar Alcohol Secretion from Undetoxified Lignocellulosic Biomass Hydrolysates.</title>
        <authorList>
            <consortium name="DOE Joint Genome Institute"/>
            <person name="Walker C."/>
            <person name="Ryu S."/>
            <person name="Na H."/>
            <person name="Zane M."/>
            <person name="LaButti K."/>
            <person name="Lipzen A."/>
            <person name="Haridas S."/>
            <person name="Barry K."/>
            <person name="Grigoriev I.V."/>
            <person name="Quarterman J."/>
            <person name="Slininger P."/>
            <person name="Dien B."/>
            <person name="Trinh C.T."/>
        </authorList>
    </citation>
    <scope>NUCLEOTIDE SEQUENCE [LARGE SCALE GENOMIC DNA]</scope>
    <source>
        <strain evidence="11 13">YB392</strain>
    </source>
</reference>
<keyword evidence="3 9" id="KW-0031">Aminopeptidase</keyword>
<evidence type="ECO:0000313" key="13">
    <source>
        <dbReference type="Proteomes" id="UP000256601"/>
    </source>
</evidence>
<dbReference type="InterPro" id="IPR023358">
    <property type="entry name" value="Peptidase_M18_dom2"/>
</dbReference>
<evidence type="ECO:0000256" key="4">
    <source>
        <dbReference type="ARBA" id="ARBA00022670"/>
    </source>
</evidence>
<dbReference type="PANTHER" id="PTHR28570">
    <property type="entry name" value="ASPARTYL AMINOPEPTIDASE"/>
    <property type="match status" value="1"/>
</dbReference>
<evidence type="ECO:0000256" key="5">
    <source>
        <dbReference type="ARBA" id="ARBA00022723"/>
    </source>
</evidence>
<dbReference type="PANTHER" id="PTHR28570:SF4">
    <property type="entry name" value="VACUOLAR AMINOPEPTIDASE 1"/>
    <property type="match status" value="1"/>
</dbReference>
<keyword evidence="7 9" id="KW-0862">Zinc</keyword>
<dbReference type="GO" id="GO:0008270">
    <property type="term" value="F:zinc ion binding"/>
    <property type="evidence" value="ECO:0007669"/>
    <property type="project" value="InterPro"/>
</dbReference>
<gene>
    <name evidence="11" type="ORF">B0I71DRAFT_132748</name>
    <name evidence="10" type="ORF">YALI1_F27356g</name>
</gene>
<dbReference type="FunFam" id="2.30.250.10:FF:000001">
    <property type="entry name" value="Aspartyl aminopeptidase 1"/>
    <property type="match status" value="1"/>
</dbReference>
<dbReference type="EMBL" id="CP017558">
    <property type="protein sequence ID" value="AOW07476.1"/>
    <property type="molecule type" value="Genomic_DNA"/>
</dbReference>
<name>A0A1D8NPB4_YARLL</name>
<dbReference type="GO" id="GO:0006508">
    <property type="term" value="P:proteolysis"/>
    <property type="evidence" value="ECO:0007669"/>
    <property type="project" value="UniProtKB-KW"/>
</dbReference>
<dbReference type="Proteomes" id="UP000182444">
    <property type="component" value="Chromosome 1F"/>
</dbReference>
<dbReference type="Gene3D" id="2.30.250.10">
    <property type="entry name" value="Aminopeptidase i, Domain 2"/>
    <property type="match status" value="1"/>
</dbReference>
<dbReference type="KEGG" id="yli:2908692"/>
<evidence type="ECO:0000313" key="11">
    <source>
        <dbReference type="EMBL" id="RDW25354.1"/>
    </source>
</evidence>
<protein>
    <submittedName>
        <fullName evidence="11">Peptidase M18</fullName>
    </submittedName>
</protein>
<reference evidence="10 12" key="1">
    <citation type="journal article" date="2016" name="PLoS ONE">
        <title>Sequence Assembly of Yarrowia lipolytica Strain W29/CLIB89 Shows Transposable Element Diversity.</title>
        <authorList>
            <person name="Magnan C."/>
            <person name="Yu J."/>
            <person name="Chang I."/>
            <person name="Jahn E."/>
            <person name="Kanomata Y."/>
            <person name="Wu J."/>
            <person name="Zeller M."/>
            <person name="Oakes M."/>
            <person name="Baldi P."/>
            <person name="Sandmeyer S."/>
        </authorList>
    </citation>
    <scope>NUCLEOTIDE SEQUENCE [LARGE SCALE GENOMIC DNA]</scope>
    <source>
        <strain evidence="10">CLIB89</strain>
        <strain evidence="12">CLIB89(W29)</strain>
    </source>
</reference>
<evidence type="ECO:0000256" key="6">
    <source>
        <dbReference type="ARBA" id="ARBA00022801"/>
    </source>
</evidence>
<keyword evidence="8 9" id="KW-0482">Metalloprotease</keyword>
<dbReference type="eggNOG" id="KOG2596">
    <property type="taxonomic scope" value="Eukaryota"/>
</dbReference>
<dbReference type="NCBIfam" id="NF002759">
    <property type="entry name" value="PRK02813.1"/>
    <property type="match status" value="1"/>
</dbReference>
<evidence type="ECO:0000313" key="10">
    <source>
        <dbReference type="EMBL" id="AOW07476.1"/>
    </source>
</evidence>
<evidence type="ECO:0000256" key="9">
    <source>
        <dbReference type="RuleBase" id="RU004386"/>
    </source>
</evidence>
<evidence type="ECO:0000256" key="3">
    <source>
        <dbReference type="ARBA" id="ARBA00022438"/>
    </source>
</evidence>
<dbReference type="OrthoDB" id="9880441at2759"/>
<proteinExistence type="inferred from homology"/>
<dbReference type="CDD" id="cd05658">
    <property type="entry name" value="M18_DAP"/>
    <property type="match status" value="1"/>
</dbReference>
<dbReference type="EMBL" id="KZ859005">
    <property type="protein sequence ID" value="RDW25354.1"/>
    <property type="molecule type" value="Genomic_DNA"/>
</dbReference>
<dbReference type="InterPro" id="IPR001948">
    <property type="entry name" value="Peptidase_M18"/>
</dbReference>
<evidence type="ECO:0000256" key="1">
    <source>
        <dbReference type="ARBA" id="ARBA00001947"/>
    </source>
</evidence>
<dbReference type="GO" id="GO:0070006">
    <property type="term" value="F:metalloaminopeptidase activity"/>
    <property type="evidence" value="ECO:0007669"/>
    <property type="project" value="TreeGrafter"/>
</dbReference>
<dbReference type="VEuPathDB" id="FungiDB:YALI0_F20592g"/>
<sequence>MDDIMQHNMSWKEQAERFMDFMSNAPTAYHACDLLAQDFDAAGYKELYERDEWDLTTHNKFYVRRNGSAIMGFVIGENWTPGNGVGVVATHTDALCGRVKPISIKQPVDGYNLLGVAPYSGAFSSVWWDRDLGIGGRLIVRDEASKSVTSKLVHVPYPIARIPTLAPHFGAPANPPFNPETQMTPIIGLTSSKEVKAPTDEEKQSPMVGKHSIDLLRVLAKHARVPVKDILQVELELFDTQDPVIGGLNHEFIFCPRVDDKLCTYTAVQGFIAAKHDDRALNVVACYDNEEVGSGTRQGAQGDLFQCIVERVVAHGMDSSVANQAAEYTRQTYANSFLVSADVGHAVNPNFSDAYLEFHKPQLNYGMTLKVYPNAATTSDAVSMALIEEIARRTDNKTQVMHTRNDTRAGGTLGKFLASATGMRAVDAGIAQLSMHSIRGTLGSKDIALGTRFFRDFYSSWYEVDQEWKNGDI</sequence>
<dbReference type="AlphaFoldDB" id="A0A1D8NPB4"/>
<dbReference type="GO" id="GO:0000324">
    <property type="term" value="C:fungal-type vacuole"/>
    <property type="evidence" value="ECO:0007669"/>
    <property type="project" value="TreeGrafter"/>
</dbReference>
<organism evidence="10 12">
    <name type="scientific">Yarrowia lipolytica</name>
    <name type="common">Candida lipolytica</name>
    <dbReference type="NCBI Taxonomy" id="4952"/>
    <lineage>
        <taxon>Eukaryota</taxon>
        <taxon>Fungi</taxon>
        <taxon>Dikarya</taxon>
        <taxon>Ascomycota</taxon>
        <taxon>Saccharomycotina</taxon>
        <taxon>Dipodascomycetes</taxon>
        <taxon>Dipodascales</taxon>
        <taxon>Dipodascales incertae sedis</taxon>
        <taxon>Yarrowia</taxon>
    </lineage>
</organism>
<dbReference type="Proteomes" id="UP000256601">
    <property type="component" value="Unassembled WGS sequence"/>
</dbReference>
<evidence type="ECO:0000256" key="8">
    <source>
        <dbReference type="ARBA" id="ARBA00023049"/>
    </source>
</evidence>
<comment type="similarity">
    <text evidence="2 9">Belongs to the peptidase M18 family.</text>
</comment>
<comment type="cofactor">
    <cofactor evidence="1">
        <name>Zn(2+)</name>
        <dbReference type="ChEBI" id="CHEBI:29105"/>
    </cofactor>
</comment>
<evidence type="ECO:0000313" key="12">
    <source>
        <dbReference type="Proteomes" id="UP000182444"/>
    </source>
</evidence>
<dbReference type="SMR" id="A0A1D8NPB4"/>
<dbReference type="SUPFAM" id="SSF101821">
    <property type="entry name" value="Aminopeptidase/glucanase lid domain"/>
    <property type="match status" value="1"/>
</dbReference>
<evidence type="ECO:0000256" key="2">
    <source>
        <dbReference type="ARBA" id="ARBA00008290"/>
    </source>
</evidence>
<dbReference type="Pfam" id="PF02127">
    <property type="entry name" value="Peptidase_M18"/>
    <property type="match status" value="1"/>
</dbReference>
<accession>A0A1D8NPB4</accession>
<dbReference type="VEuPathDB" id="FungiDB:YALI1_F27356g"/>